<proteinExistence type="predicted"/>
<feature type="region of interest" description="Disordered" evidence="2">
    <location>
        <begin position="219"/>
        <end position="242"/>
    </location>
</feature>
<dbReference type="EMBL" id="HBGW01089297">
    <property type="protein sequence ID" value="CAD9638830.1"/>
    <property type="molecule type" value="Transcribed_RNA"/>
</dbReference>
<evidence type="ECO:0000256" key="1">
    <source>
        <dbReference type="SAM" id="Coils"/>
    </source>
</evidence>
<feature type="region of interest" description="Disordered" evidence="2">
    <location>
        <begin position="1"/>
        <end position="39"/>
    </location>
</feature>
<reference evidence="3" key="1">
    <citation type="submission" date="2021-01" db="EMBL/GenBank/DDBJ databases">
        <authorList>
            <person name="Corre E."/>
            <person name="Pelletier E."/>
            <person name="Niang G."/>
            <person name="Scheremetjew M."/>
            <person name="Finn R."/>
            <person name="Kale V."/>
            <person name="Holt S."/>
            <person name="Cochrane G."/>
            <person name="Meng A."/>
            <person name="Brown T."/>
            <person name="Cohen L."/>
        </authorList>
    </citation>
    <scope>NUCLEOTIDE SEQUENCE</scope>
    <source>
        <strain evidence="3">RCC3387</strain>
    </source>
</reference>
<evidence type="ECO:0000313" key="3">
    <source>
        <dbReference type="EMBL" id="CAD9638830.1"/>
    </source>
</evidence>
<name>A0A6U8VNG8_9DINO</name>
<evidence type="ECO:0000256" key="2">
    <source>
        <dbReference type="SAM" id="MobiDB-lite"/>
    </source>
</evidence>
<keyword evidence="1" id="KW-0175">Coiled coil</keyword>
<sequence length="242" mass="27060">MPAGVASLPPVSPARGGYRGGGEPQTAPDGDHPFDTPFGIMRTMQAELFKLREELNQERQERKDEAKATKAEVQELRELLRKEEAKQQADHERLTKFAEDLAVKEEEDWRTTRRDMQAEFDLRCTVADFKALTSRVDTSFIAAESRISKLTTTLNDLEAQIKANSEGDSEFANAIKRELGEQRGRLDQNALNDQIFEDTVVAHLRMAGQLLQTAGTLERKMAARPPPTAVHATEDDGPIKES</sequence>
<gene>
    <name evidence="3" type="ORF">BRAN1462_LOCUS56652</name>
</gene>
<feature type="coiled-coil region" evidence="1">
    <location>
        <begin position="41"/>
        <end position="86"/>
    </location>
</feature>
<organism evidence="3">
    <name type="scientific">Zooxanthella nutricula</name>
    <dbReference type="NCBI Taxonomy" id="1333877"/>
    <lineage>
        <taxon>Eukaryota</taxon>
        <taxon>Sar</taxon>
        <taxon>Alveolata</taxon>
        <taxon>Dinophyceae</taxon>
        <taxon>Peridiniales</taxon>
        <taxon>Peridiniales incertae sedis</taxon>
        <taxon>Zooxanthella</taxon>
    </lineage>
</organism>
<dbReference type="AlphaFoldDB" id="A0A6U8VNG8"/>
<accession>A0A6U8VNG8</accession>
<feature type="compositionally biased region" description="Basic and acidic residues" evidence="2">
    <location>
        <begin position="232"/>
        <end position="242"/>
    </location>
</feature>
<protein>
    <submittedName>
        <fullName evidence="3">Uncharacterized protein</fullName>
    </submittedName>
</protein>